<dbReference type="Proteomes" id="UP000007635">
    <property type="component" value="Chromosome IX"/>
</dbReference>
<dbReference type="InterPro" id="IPR039176">
    <property type="entry name" value="Osteocalcin"/>
</dbReference>
<feature type="compositionally biased region" description="Low complexity" evidence="12">
    <location>
        <begin position="68"/>
        <end position="123"/>
    </location>
</feature>
<feature type="domain" description="Gla" evidence="14">
    <location>
        <begin position="152"/>
        <end position="198"/>
    </location>
</feature>
<dbReference type="RefSeq" id="XP_040043669.1">
    <property type="nucleotide sequence ID" value="XM_040187735.1"/>
</dbReference>
<evidence type="ECO:0000256" key="6">
    <source>
        <dbReference type="ARBA" id="ARBA00022723"/>
    </source>
</evidence>
<evidence type="ECO:0000313" key="15">
    <source>
        <dbReference type="Ensembl" id="ENSGACP00000070699.1"/>
    </source>
</evidence>
<evidence type="ECO:0000259" key="14">
    <source>
        <dbReference type="PROSITE" id="PS50998"/>
    </source>
</evidence>
<dbReference type="GO" id="GO:1900076">
    <property type="term" value="P:regulation of cellular response to insulin stimulus"/>
    <property type="evidence" value="ECO:0007669"/>
    <property type="project" value="InterPro"/>
</dbReference>
<name>A0AAQ4S4B4_GASAC</name>
<sequence>MKTLTLLSICALLSVSCSMGGFEPDVVVDLADDTAVDSDAADLADADVADPADLDDLDDQADPDDPDATPASPASDSSSDSSASDSNSSSDSTSSSESSESSSSESNSASDSSSSSSSSSSESVSEEVPTEPEPEPEPEVIMKRDLAAVLLRRRRAAPAGDLSPLQLESLREVCELNDGCDEMAETAGIVAAYVAYYGAVPF</sequence>
<evidence type="ECO:0000256" key="7">
    <source>
        <dbReference type="ARBA" id="ARBA00022837"/>
    </source>
</evidence>
<keyword evidence="7" id="KW-0106">Calcium</keyword>
<feature type="region of interest" description="Disordered" evidence="12">
    <location>
        <begin position="41"/>
        <end position="141"/>
    </location>
</feature>
<keyword evidence="13" id="KW-0732">Signal</keyword>
<comment type="subcellular location">
    <subcellularLocation>
        <location evidence="1">Secreted</location>
    </subcellularLocation>
</comment>
<evidence type="ECO:0000256" key="3">
    <source>
        <dbReference type="ARBA" id="ARBA00022479"/>
    </source>
</evidence>
<reference evidence="15" key="3">
    <citation type="submission" date="2025-09" db="UniProtKB">
        <authorList>
            <consortium name="Ensembl"/>
        </authorList>
    </citation>
    <scope>IDENTIFICATION</scope>
</reference>
<evidence type="ECO:0000256" key="5">
    <source>
        <dbReference type="ARBA" id="ARBA00022591"/>
    </source>
</evidence>
<dbReference type="AlphaFoldDB" id="A0AAQ4S4B4"/>
<dbReference type="KEGG" id="gat:120825882"/>
<dbReference type="SUPFAM" id="SSF57630">
    <property type="entry name" value="GLA-domain"/>
    <property type="match status" value="1"/>
</dbReference>
<dbReference type="SMART" id="SM00069">
    <property type="entry name" value="GLA"/>
    <property type="match status" value="1"/>
</dbReference>
<keyword evidence="5" id="KW-0091">Biomineralization</keyword>
<protein>
    <recommendedName>
        <fullName evidence="9">Bone Gla protein</fullName>
    </recommendedName>
    <alternativeName>
        <fullName evidence="10">Gamma-carboxyglutamic acid-containing protein</fullName>
    </alternativeName>
</protein>
<dbReference type="GO" id="GO:0005576">
    <property type="term" value="C:extracellular region"/>
    <property type="evidence" value="ECO:0007669"/>
    <property type="project" value="UniProtKB-SubCell"/>
</dbReference>
<reference evidence="15" key="2">
    <citation type="submission" date="2025-08" db="UniProtKB">
        <authorList>
            <consortium name="Ensembl"/>
        </authorList>
    </citation>
    <scope>IDENTIFICATION</scope>
</reference>
<dbReference type="InterPro" id="IPR058704">
    <property type="entry name" value="BGLAP-like_C"/>
</dbReference>
<feature type="compositionally biased region" description="Acidic residues" evidence="12">
    <location>
        <begin position="41"/>
        <end position="67"/>
    </location>
</feature>
<dbReference type="PROSITE" id="PS51257">
    <property type="entry name" value="PROKAR_LIPOPROTEIN"/>
    <property type="match status" value="1"/>
</dbReference>
<proteinExistence type="inferred from homology"/>
<feature type="compositionally biased region" description="Acidic residues" evidence="12">
    <location>
        <begin position="124"/>
        <end position="138"/>
    </location>
</feature>
<reference evidence="15 16" key="1">
    <citation type="journal article" date="2021" name="G3 (Bethesda)">
        <title>Improved contiguity of the threespine stickleback genome using long-read sequencing.</title>
        <authorList>
            <person name="Nath S."/>
            <person name="Shaw D.E."/>
            <person name="White M.A."/>
        </authorList>
    </citation>
    <scope>NUCLEOTIDE SEQUENCE [LARGE SCALE GENOMIC DNA]</scope>
    <source>
        <strain evidence="15 16">Lake Benthic</strain>
    </source>
</reference>
<dbReference type="Pfam" id="PF25890">
    <property type="entry name" value="BGLAP_C"/>
    <property type="match status" value="1"/>
</dbReference>
<dbReference type="PANTHER" id="PTHR14235">
    <property type="entry name" value="OSTEOCALCIN"/>
    <property type="match status" value="1"/>
</dbReference>
<dbReference type="PROSITE" id="PS00011">
    <property type="entry name" value="GLA_1"/>
    <property type="match status" value="1"/>
</dbReference>
<dbReference type="GO" id="GO:0001649">
    <property type="term" value="P:osteoblast differentiation"/>
    <property type="evidence" value="ECO:0007669"/>
    <property type="project" value="TreeGrafter"/>
</dbReference>
<keyword evidence="3" id="KW-0301">Gamma-carboxyglutamic acid</keyword>
<keyword evidence="6" id="KW-0479">Metal-binding</keyword>
<dbReference type="GO" id="GO:0046848">
    <property type="term" value="F:hydroxyapatite binding"/>
    <property type="evidence" value="ECO:0007669"/>
    <property type="project" value="TreeGrafter"/>
</dbReference>
<keyword evidence="8" id="KW-1015">Disulfide bond</keyword>
<comment type="function">
    <text evidence="11">The carboxylated form is one of the main organic components of the bone matrix, which constitutes 1-2% of the total bone protein. The carboxylated form binds strongly to apatite and calcium.</text>
</comment>
<organism evidence="15 16">
    <name type="scientific">Gasterosteus aculeatus aculeatus</name>
    <name type="common">three-spined stickleback</name>
    <dbReference type="NCBI Taxonomy" id="481459"/>
    <lineage>
        <taxon>Eukaryota</taxon>
        <taxon>Metazoa</taxon>
        <taxon>Chordata</taxon>
        <taxon>Craniata</taxon>
        <taxon>Vertebrata</taxon>
        <taxon>Euteleostomi</taxon>
        <taxon>Actinopterygii</taxon>
        <taxon>Neopterygii</taxon>
        <taxon>Teleostei</taxon>
        <taxon>Neoteleostei</taxon>
        <taxon>Acanthomorphata</taxon>
        <taxon>Eupercaria</taxon>
        <taxon>Perciformes</taxon>
        <taxon>Cottioidei</taxon>
        <taxon>Gasterosteales</taxon>
        <taxon>Gasterosteidae</taxon>
        <taxon>Gasterosteus</taxon>
    </lineage>
</organism>
<evidence type="ECO:0000256" key="11">
    <source>
        <dbReference type="ARBA" id="ARBA00045222"/>
    </source>
</evidence>
<comment type="similarity">
    <text evidence="2">Belongs to the osteocalcin/matrix Gla protein family.</text>
</comment>
<evidence type="ECO:0000256" key="9">
    <source>
        <dbReference type="ARBA" id="ARBA00030150"/>
    </source>
</evidence>
<dbReference type="PANTHER" id="PTHR14235:SF0">
    <property type="entry name" value="OSTEOCALCIN"/>
    <property type="match status" value="1"/>
</dbReference>
<evidence type="ECO:0000313" key="16">
    <source>
        <dbReference type="Proteomes" id="UP000007635"/>
    </source>
</evidence>
<dbReference type="GO" id="GO:0005509">
    <property type="term" value="F:calcium ion binding"/>
    <property type="evidence" value="ECO:0007669"/>
    <property type="project" value="InterPro"/>
</dbReference>
<evidence type="ECO:0000256" key="2">
    <source>
        <dbReference type="ARBA" id="ARBA00008850"/>
    </source>
</evidence>
<dbReference type="GeneID" id="120825882"/>
<keyword evidence="4" id="KW-0964">Secreted</keyword>
<feature type="chain" id="PRO_5042951136" description="Bone Gla protein" evidence="13">
    <location>
        <begin position="21"/>
        <end position="202"/>
    </location>
</feature>
<evidence type="ECO:0000256" key="13">
    <source>
        <dbReference type="SAM" id="SignalP"/>
    </source>
</evidence>
<dbReference type="CTD" id="337724"/>
<keyword evidence="16" id="KW-1185">Reference proteome</keyword>
<evidence type="ECO:0000256" key="4">
    <source>
        <dbReference type="ARBA" id="ARBA00022525"/>
    </source>
</evidence>
<dbReference type="GO" id="GO:0031214">
    <property type="term" value="P:biomineral tissue development"/>
    <property type="evidence" value="ECO:0007669"/>
    <property type="project" value="UniProtKB-KW"/>
</dbReference>
<accession>A0AAQ4S4B4</accession>
<dbReference type="GO" id="GO:0032571">
    <property type="term" value="P:response to vitamin K"/>
    <property type="evidence" value="ECO:0007669"/>
    <property type="project" value="InterPro"/>
</dbReference>
<evidence type="ECO:0000256" key="1">
    <source>
        <dbReference type="ARBA" id="ARBA00004613"/>
    </source>
</evidence>
<dbReference type="GO" id="GO:0008147">
    <property type="term" value="F:structural constituent of bone"/>
    <property type="evidence" value="ECO:0007669"/>
    <property type="project" value="TreeGrafter"/>
</dbReference>
<dbReference type="InterPro" id="IPR035972">
    <property type="entry name" value="GLA-like_dom_SF"/>
</dbReference>
<dbReference type="GO" id="GO:0060348">
    <property type="term" value="P:bone development"/>
    <property type="evidence" value="ECO:0007669"/>
    <property type="project" value="InterPro"/>
</dbReference>
<dbReference type="PROSITE" id="PS50998">
    <property type="entry name" value="GLA_2"/>
    <property type="match status" value="1"/>
</dbReference>
<evidence type="ECO:0000256" key="10">
    <source>
        <dbReference type="ARBA" id="ARBA00033350"/>
    </source>
</evidence>
<evidence type="ECO:0000256" key="8">
    <source>
        <dbReference type="ARBA" id="ARBA00023157"/>
    </source>
</evidence>
<dbReference type="GeneTree" id="ENSGT00710000107036"/>
<evidence type="ECO:0000256" key="12">
    <source>
        <dbReference type="SAM" id="MobiDB-lite"/>
    </source>
</evidence>
<dbReference type="InterPro" id="IPR000294">
    <property type="entry name" value="GLA_domain"/>
</dbReference>
<feature type="signal peptide" evidence="13">
    <location>
        <begin position="1"/>
        <end position="20"/>
    </location>
</feature>
<dbReference type="Ensembl" id="ENSGACT00000052535.1">
    <property type="protein sequence ID" value="ENSGACP00000070699.1"/>
    <property type="gene ID" value="ENSGACG00000035784.1"/>
</dbReference>